<proteinExistence type="predicted"/>
<dbReference type="PANTHER" id="PTHR33069">
    <property type="entry name" value="CHROMOSOME 7, WHOLE GENOME SHOTGUN SEQUENCE-RELATED"/>
    <property type="match status" value="1"/>
</dbReference>
<dbReference type="Proteomes" id="UP000054564">
    <property type="component" value="Unassembled WGS sequence"/>
</dbReference>
<reference evidence="2" key="1">
    <citation type="submission" date="2014-03" db="EMBL/GenBank/DDBJ databases">
        <title>The Genome Sequence of Puccinia striiformis f. sp. tritici PST-78.</title>
        <authorList>
            <consortium name="The Broad Institute Genome Sequencing Platform"/>
            <person name="Cuomo C."/>
            <person name="Hulbert S."/>
            <person name="Chen X."/>
            <person name="Walker B."/>
            <person name="Young S.K."/>
            <person name="Zeng Q."/>
            <person name="Gargeya S."/>
            <person name="Fitzgerald M."/>
            <person name="Haas B."/>
            <person name="Abouelleil A."/>
            <person name="Alvarado L."/>
            <person name="Arachchi H.M."/>
            <person name="Berlin A.M."/>
            <person name="Chapman S.B."/>
            <person name="Goldberg J."/>
            <person name="Griggs A."/>
            <person name="Gujja S."/>
            <person name="Hansen M."/>
            <person name="Howarth C."/>
            <person name="Imamovic A."/>
            <person name="Larimer J."/>
            <person name="McCowan C."/>
            <person name="Montmayeur A."/>
            <person name="Murphy C."/>
            <person name="Neiman D."/>
            <person name="Pearson M."/>
            <person name="Priest M."/>
            <person name="Roberts A."/>
            <person name="Saif S."/>
            <person name="Shea T."/>
            <person name="Sisk P."/>
            <person name="Sykes S."/>
            <person name="Wortman J."/>
            <person name="Nusbaum C."/>
            <person name="Birren B."/>
        </authorList>
    </citation>
    <scope>NUCLEOTIDE SEQUENCE [LARGE SCALE GENOMIC DNA]</scope>
    <source>
        <strain evidence="2">race PST-78</strain>
    </source>
</reference>
<evidence type="ECO:0000313" key="2">
    <source>
        <dbReference type="Proteomes" id="UP000054564"/>
    </source>
</evidence>
<sequence>MADFDTLDSKHQGDSDLVILGFENLASKYYQVIGPKPALKTPDTEARSLIKLIDSKKDSLNRLYTHSLPSARQQIERLSELLVRIDLDGESESQLKLVFELQPKLEHALDNLWSIREVTFLEEPINFDSPDNMDLWDHEASRLGALENIKDNLLPMFVDCFRESCDLIKQAKFSTETAKDHTDLDSTKTSVMELRDRICEDISITVDTLRESDFDASHRVIADISRLLQDCMLMKARQFVPIPDQSFRQIDPAPLVKSIIPVMKLARLFFKKISHQDMITKDNYPLSERTAEELKILHDLPRNFMSDLNAFKCILNYPFLITLDPVDLTAQHIADKPFEMVEALKTHFRLALPALRSFIDKIPYINGFYDKKYFQSWFRTWDTLFTISIHHVLDVIDSIQ</sequence>
<name>A0A0L0VNT8_9BASI</name>
<comment type="caution">
    <text evidence="1">The sequence shown here is derived from an EMBL/GenBank/DDBJ whole genome shotgun (WGS) entry which is preliminary data.</text>
</comment>
<organism evidence="1 2">
    <name type="scientific">Puccinia striiformis f. sp. tritici PST-78</name>
    <dbReference type="NCBI Taxonomy" id="1165861"/>
    <lineage>
        <taxon>Eukaryota</taxon>
        <taxon>Fungi</taxon>
        <taxon>Dikarya</taxon>
        <taxon>Basidiomycota</taxon>
        <taxon>Pucciniomycotina</taxon>
        <taxon>Pucciniomycetes</taxon>
        <taxon>Pucciniales</taxon>
        <taxon>Pucciniaceae</taxon>
        <taxon>Puccinia</taxon>
    </lineage>
</organism>
<dbReference type="AlphaFoldDB" id="A0A0L0VNT8"/>
<accession>A0A0L0VNT8</accession>
<gene>
    <name evidence="1" type="ORF">PSTG_05823</name>
</gene>
<dbReference type="EMBL" id="AJIL01000033">
    <property type="protein sequence ID" value="KNF00926.1"/>
    <property type="molecule type" value="Genomic_DNA"/>
</dbReference>
<evidence type="ECO:0000313" key="1">
    <source>
        <dbReference type="EMBL" id="KNF00926.1"/>
    </source>
</evidence>
<keyword evidence="2" id="KW-1185">Reference proteome</keyword>
<dbReference type="PANTHER" id="PTHR33069:SF3">
    <property type="entry name" value="DYNEIN HEAVY CHAIN TAIL DOMAIN-CONTAINING PROTEIN"/>
    <property type="match status" value="1"/>
</dbReference>
<protein>
    <submittedName>
        <fullName evidence="1">Uncharacterized protein</fullName>
    </submittedName>
</protein>